<gene>
    <name evidence="2" type="ORF">SAMN05421789_10414</name>
</gene>
<dbReference type="SUPFAM" id="SSF56601">
    <property type="entry name" value="beta-lactamase/transpeptidase-like"/>
    <property type="match status" value="1"/>
</dbReference>
<name>A0A1N7KVH1_9FLAO</name>
<dbReference type="PANTHER" id="PTHR43283:SF7">
    <property type="entry name" value="BETA-LACTAMASE-RELATED DOMAIN-CONTAINING PROTEIN"/>
    <property type="match status" value="1"/>
</dbReference>
<sequence>MIEKTLKGLLVGMAALIALAYMFGYDYLFNGIRETYLRGETGSTIDDGSYFKSHTIAKGNSIPWVKDSSYNKKPLPKTLVEDLKLSKTASFVIIKNGKLLHEQYWDGFNEQSKTNSFSMAKGVTVMLLGKALEEKKILSLSQKYSDFFGNYANVELGNHLTIGDLAKMEAGLNWTEDYKNPFLQNAKAYYGKSLEEAVFLRGFKDEPGSKFEYQSGATQLLGFALRKSMNKTLSEYASEKFWKPLGMEQNANWSTDDFKMEKTFCCIHSNSRDFAKLGQLILNDGKVGDLQILNSKFIDEMRTPTSLSKGAYGMGIWINNDAANKHYYFWGLYGQYIIVIPEKNIVIVRTGTFKDQPTDEKGRPKQVAFLVNEVVENFK</sequence>
<dbReference type="PANTHER" id="PTHR43283">
    <property type="entry name" value="BETA-LACTAMASE-RELATED"/>
    <property type="match status" value="1"/>
</dbReference>
<proteinExistence type="predicted"/>
<dbReference type="STRING" id="713588.SAMN05421789_10414"/>
<evidence type="ECO:0000313" key="2">
    <source>
        <dbReference type="EMBL" id="SIS65486.1"/>
    </source>
</evidence>
<feature type="domain" description="Beta-lactamase-related" evidence="1">
    <location>
        <begin position="88"/>
        <end position="365"/>
    </location>
</feature>
<dbReference type="InterPro" id="IPR012338">
    <property type="entry name" value="Beta-lactam/transpept-like"/>
</dbReference>
<dbReference type="Proteomes" id="UP000185839">
    <property type="component" value="Unassembled WGS sequence"/>
</dbReference>
<evidence type="ECO:0000259" key="1">
    <source>
        <dbReference type="Pfam" id="PF00144"/>
    </source>
</evidence>
<dbReference type="Pfam" id="PF00144">
    <property type="entry name" value="Beta-lactamase"/>
    <property type="match status" value="1"/>
</dbReference>
<dbReference type="OrthoDB" id="9773047at2"/>
<dbReference type="InterPro" id="IPR050789">
    <property type="entry name" value="Diverse_Enzym_Activities"/>
</dbReference>
<reference evidence="3" key="1">
    <citation type="submission" date="2017-01" db="EMBL/GenBank/DDBJ databases">
        <authorList>
            <person name="Varghese N."/>
            <person name="Submissions S."/>
        </authorList>
    </citation>
    <scope>NUCLEOTIDE SEQUENCE [LARGE SCALE GENOMIC DNA]</scope>
    <source>
        <strain evidence="3">DSM 23145</strain>
    </source>
</reference>
<dbReference type="RefSeq" id="WP_084566447.1">
    <property type="nucleotide sequence ID" value="NZ_FTOI01000004.1"/>
</dbReference>
<dbReference type="AlphaFoldDB" id="A0A1N7KVH1"/>
<keyword evidence="3" id="KW-1185">Reference proteome</keyword>
<evidence type="ECO:0000313" key="3">
    <source>
        <dbReference type="Proteomes" id="UP000185839"/>
    </source>
</evidence>
<accession>A0A1N7KVH1</accession>
<dbReference type="InterPro" id="IPR001466">
    <property type="entry name" value="Beta-lactam-related"/>
</dbReference>
<protein>
    <submittedName>
        <fullName evidence="2">CubicO group peptidase, beta-lactamase class C family</fullName>
    </submittedName>
</protein>
<dbReference type="EMBL" id="FTOI01000004">
    <property type="protein sequence ID" value="SIS65486.1"/>
    <property type="molecule type" value="Genomic_DNA"/>
</dbReference>
<organism evidence="2 3">
    <name type="scientific">Kaistella chaponensis</name>
    <dbReference type="NCBI Taxonomy" id="713588"/>
    <lineage>
        <taxon>Bacteria</taxon>
        <taxon>Pseudomonadati</taxon>
        <taxon>Bacteroidota</taxon>
        <taxon>Flavobacteriia</taxon>
        <taxon>Flavobacteriales</taxon>
        <taxon>Weeksellaceae</taxon>
        <taxon>Chryseobacterium group</taxon>
        <taxon>Kaistella</taxon>
    </lineage>
</organism>
<dbReference type="Gene3D" id="3.40.710.10">
    <property type="entry name" value="DD-peptidase/beta-lactamase superfamily"/>
    <property type="match status" value="1"/>
</dbReference>